<dbReference type="SUPFAM" id="SSF49464">
    <property type="entry name" value="Carboxypeptidase regulatory domain-like"/>
    <property type="match status" value="1"/>
</dbReference>
<dbReference type="NCBIfam" id="TIGR04056">
    <property type="entry name" value="OMP_RagA_SusC"/>
    <property type="match status" value="1"/>
</dbReference>
<evidence type="ECO:0000256" key="2">
    <source>
        <dbReference type="ARBA" id="ARBA00022448"/>
    </source>
</evidence>
<dbReference type="InterPro" id="IPR012910">
    <property type="entry name" value="Plug_dom"/>
</dbReference>
<comment type="caution">
    <text evidence="12">The sequence shown here is derived from an EMBL/GenBank/DDBJ whole genome shotgun (WGS) entry which is preliminary data.</text>
</comment>
<evidence type="ECO:0000256" key="9">
    <source>
        <dbReference type="RuleBase" id="RU003357"/>
    </source>
</evidence>
<keyword evidence="3 8" id="KW-1134">Transmembrane beta strand</keyword>
<reference evidence="12 13" key="1">
    <citation type="submission" date="2018-05" db="EMBL/GenBank/DDBJ databases">
        <title>Genomic Encyclopedia of Archaeal and Bacterial Type Strains, Phase II (KMG-II): from individual species to whole genera.</title>
        <authorList>
            <person name="Goeker M."/>
        </authorList>
    </citation>
    <scope>NUCLEOTIDE SEQUENCE [LARGE SCALE GENOMIC DNA]</scope>
    <source>
        <strain evidence="12 13">DSM 22214</strain>
    </source>
</reference>
<evidence type="ECO:0000259" key="11">
    <source>
        <dbReference type="Pfam" id="PF07715"/>
    </source>
</evidence>
<dbReference type="FunFam" id="2.170.130.10:FF:000008">
    <property type="entry name" value="SusC/RagA family TonB-linked outer membrane protein"/>
    <property type="match status" value="1"/>
</dbReference>
<dbReference type="InterPro" id="IPR039426">
    <property type="entry name" value="TonB-dep_rcpt-like"/>
</dbReference>
<dbReference type="InterPro" id="IPR037066">
    <property type="entry name" value="Plug_dom_sf"/>
</dbReference>
<dbReference type="Pfam" id="PF13715">
    <property type="entry name" value="CarbopepD_reg_2"/>
    <property type="match status" value="1"/>
</dbReference>
<evidence type="ECO:0000256" key="5">
    <source>
        <dbReference type="ARBA" id="ARBA00023077"/>
    </source>
</evidence>
<keyword evidence="2 8" id="KW-0813">Transport</keyword>
<keyword evidence="7 8" id="KW-0998">Cell outer membrane</keyword>
<dbReference type="InterPro" id="IPR036942">
    <property type="entry name" value="Beta-barrel_TonB_sf"/>
</dbReference>
<feature type="domain" description="TonB-dependent receptor-like beta-barrel" evidence="10">
    <location>
        <begin position="582"/>
        <end position="1150"/>
    </location>
</feature>
<evidence type="ECO:0000256" key="4">
    <source>
        <dbReference type="ARBA" id="ARBA00022692"/>
    </source>
</evidence>
<feature type="domain" description="TonB-dependent receptor plug" evidence="11">
    <location>
        <begin position="278"/>
        <end position="386"/>
    </location>
</feature>
<dbReference type="AlphaFoldDB" id="A0A316EDW3"/>
<dbReference type="NCBIfam" id="TIGR04057">
    <property type="entry name" value="SusC_RagA_signa"/>
    <property type="match status" value="1"/>
</dbReference>
<dbReference type="PROSITE" id="PS52016">
    <property type="entry name" value="TONB_DEPENDENT_REC_3"/>
    <property type="match status" value="1"/>
</dbReference>
<keyword evidence="5 9" id="KW-0798">TonB box</keyword>
<dbReference type="InterPro" id="IPR000531">
    <property type="entry name" value="Beta-barrel_TonB"/>
</dbReference>
<evidence type="ECO:0000256" key="8">
    <source>
        <dbReference type="PROSITE-ProRule" id="PRU01360"/>
    </source>
</evidence>
<sequence length="1216" mass="135034">MESNAPLSFGEGLGVRLKRQTIFQIKYTMKKRILKTAQVSLVVTLLLLAKYPCWSQAYASSKQIRTQSEAQSESNIKLKDAIQQLKNHYGVEIMYELKTVERFSVKPSVYSTEKNLQQNLERLLSPFGLTYKKINKTSYMILEEKSGKERAESNARFPENGITSNTKTTNADLQTVEKTTVFAINEQSVSGKITDDKGNVLAGVNITIKGTSRGTNSDENGLFKIAVPDENAVLVFSYVGYGKQEITVGKRTSFTVSMIIDQKSLDEVIVVGYGTQSKRAVSGAVSSVNFKQFQDRSFSNVTQALSGQIAGVNISQAQGAPGVSPIIRIRGVSSITAGTNPLFVVDGVPLENFNLNMVNPQDIESVEVLKDASSAAIYGSRGANGVILVTTKLGKVGKTTFNIGYESGIQSVERRVKMMDAQQWIDYYIDAHNNAWVDLNPTKNKASDPNSIRTSTYRIPDDFLTNPQQFGKGTDWQDVMFRVAPSQNFQLSASGGSEKTQFMFSASYLNQQAVLDENYYKRLSIRSNIKHQLSEQFTIGLNLGVTSIFDRTDGTQGKSDVVSLGLQSDPIFPIYNENGNIGYRDPNSVWNKYVAYNDLNLWHPYSLTRYIHKENKTFNTLGTAFLEYRILDGLKLRTSINANLYNTRYNSYRVNKQGYGYSGVLAAEGYSTSGYTFNWLNENTLNYEKSFGDHNLSILLGYSAQSQRNEFATLTSGNFPNDLVETLNAGVVSSGFTNASEWSMLSYLGRTQYNFKNKYFLTAAIRRDGSSRFGSNTRWGYFPSVSGAWMISDENFMQNVKPVNSLKFRVSYGMAGNNQIPNYGSKSLLNSSNYATGTTLAPGLTIANIANTDLKWERTTQFNVGIDLKALDNRIGLSAEYYNSTTNDMLLNVPVPDITGFATQLTNIGKMENTGIELNLNTQNVRGKFNWSTDFNFSMNRNKVLQLGQSNAPITYTDFVVTVKTEVGQPISNFYGYVVDGVFKNQAAVDAYPHYTTTKAGDPIIRDVNGDGKITVDDRTTLGNYQPDFMAGLTNTFSYKGIDLSFMLQGTFGGEIVNQNFRYSGFWNNGRNMYAGVANRWRSEANPGDGQHFRATLGLTGFQDQFTSLWVEDASFVRLKNIRISYALPASIMRHLPIKTARFYVNAENVFLWSNYTNYDPENTTYSASSFSGEANGNTSNGLNASGNAPNGAFVGVDYGSYPIPRVITIGAKFDF</sequence>
<evidence type="ECO:0000313" key="12">
    <source>
        <dbReference type="EMBL" id="PWK27570.1"/>
    </source>
</evidence>
<evidence type="ECO:0000256" key="1">
    <source>
        <dbReference type="ARBA" id="ARBA00004571"/>
    </source>
</evidence>
<dbReference type="Pfam" id="PF00593">
    <property type="entry name" value="TonB_dep_Rec_b-barrel"/>
    <property type="match status" value="1"/>
</dbReference>
<evidence type="ECO:0000256" key="6">
    <source>
        <dbReference type="ARBA" id="ARBA00023136"/>
    </source>
</evidence>
<dbReference type="GO" id="GO:0009279">
    <property type="term" value="C:cell outer membrane"/>
    <property type="evidence" value="ECO:0007669"/>
    <property type="project" value="UniProtKB-SubCell"/>
</dbReference>
<dbReference type="Gene3D" id="2.170.130.10">
    <property type="entry name" value="TonB-dependent receptor, plug domain"/>
    <property type="match status" value="1"/>
</dbReference>
<gene>
    <name evidence="12" type="ORF">LV89_01461</name>
</gene>
<proteinExistence type="inferred from homology"/>
<dbReference type="InterPro" id="IPR023997">
    <property type="entry name" value="TonB-dep_OMP_SusC/RagA_CS"/>
</dbReference>
<keyword evidence="6 8" id="KW-0472">Membrane</keyword>
<protein>
    <submittedName>
        <fullName evidence="12">TonB-linked SusC/RagA family outer membrane protein</fullName>
    </submittedName>
</protein>
<dbReference type="InterPro" id="IPR008969">
    <property type="entry name" value="CarboxyPept-like_regulatory"/>
</dbReference>
<accession>A0A316EDW3</accession>
<name>A0A316EDW3_9BACT</name>
<evidence type="ECO:0000256" key="3">
    <source>
        <dbReference type="ARBA" id="ARBA00022452"/>
    </source>
</evidence>
<comment type="subcellular location">
    <subcellularLocation>
        <location evidence="1 8">Cell outer membrane</location>
        <topology evidence="1 8">Multi-pass membrane protein</topology>
    </subcellularLocation>
</comment>
<keyword evidence="13" id="KW-1185">Reference proteome</keyword>
<dbReference type="EMBL" id="QGGO01000006">
    <property type="protein sequence ID" value="PWK27570.1"/>
    <property type="molecule type" value="Genomic_DNA"/>
</dbReference>
<evidence type="ECO:0000259" key="10">
    <source>
        <dbReference type="Pfam" id="PF00593"/>
    </source>
</evidence>
<organism evidence="12 13">
    <name type="scientific">Arcicella aurantiaca</name>
    <dbReference type="NCBI Taxonomy" id="591202"/>
    <lineage>
        <taxon>Bacteria</taxon>
        <taxon>Pseudomonadati</taxon>
        <taxon>Bacteroidota</taxon>
        <taxon>Cytophagia</taxon>
        <taxon>Cytophagales</taxon>
        <taxon>Flectobacillaceae</taxon>
        <taxon>Arcicella</taxon>
    </lineage>
</organism>
<keyword evidence="4 8" id="KW-0812">Transmembrane</keyword>
<dbReference type="Proteomes" id="UP000245489">
    <property type="component" value="Unassembled WGS sequence"/>
</dbReference>
<dbReference type="InterPro" id="IPR023996">
    <property type="entry name" value="TonB-dep_OMP_SusC/RagA"/>
</dbReference>
<dbReference type="SUPFAM" id="SSF56935">
    <property type="entry name" value="Porins"/>
    <property type="match status" value="1"/>
</dbReference>
<dbReference type="Gene3D" id="2.60.40.1120">
    <property type="entry name" value="Carboxypeptidase-like, regulatory domain"/>
    <property type="match status" value="1"/>
</dbReference>
<evidence type="ECO:0000313" key="13">
    <source>
        <dbReference type="Proteomes" id="UP000245489"/>
    </source>
</evidence>
<dbReference type="Gene3D" id="2.40.170.20">
    <property type="entry name" value="TonB-dependent receptor, beta-barrel domain"/>
    <property type="match status" value="1"/>
</dbReference>
<evidence type="ECO:0000256" key="7">
    <source>
        <dbReference type="ARBA" id="ARBA00023237"/>
    </source>
</evidence>
<dbReference type="Pfam" id="PF07715">
    <property type="entry name" value="Plug"/>
    <property type="match status" value="1"/>
</dbReference>
<comment type="similarity">
    <text evidence="8 9">Belongs to the TonB-dependent receptor family.</text>
</comment>